<feature type="non-terminal residue" evidence="5">
    <location>
        <position position="416"/>
    </location>
</feature>
<organism evidence="5">
    <name type="scientific">mine drainage metagenome</name>
    <dbReference type="NCBI Taxonomy" id="410659"/>
    <lineage>
        <taxon>unclassified sequences</taxon>
        <taxon>metagenomes</taxon>
        <taxon>ecological metagenomes</taxon>
    </lineage>
</organism>
<accession>T1BPE0</accession>
<dbReference type="EMBL" id="AUZZ01004115">
    <property type="protein sequence ID" value="EQD55084.1"/>
    <property type="molecule type" value="Genomic_DNA"/>
</dbReference>
<dbReference type="PANTHER" id="PTHR33678:SF1">
    <property type="entry name" value="BLL1576 PROTEIN"/>
    <property type="match status" value="1"/>
</dbReference>
<comment type="caution">
    <text evidence="5">The sequence shown here is derived from an EMBL/GenBank/DDBJ whole genome shotgun (WGS) entry which is preliminary data.</text>
</comment>
<evidence type="ECO:0000313" key="5">
    <source>
        <dbReference type="EMBL" id="EQD55084.1"/>
    </source>
</evidence>
<gene>
    <name evidence="5" type="ORF">B2A_05889</name>
</gene>
<evidence type="ECO:0000256" key="1">
    <source>
        <dbReference type="SAM" id="MobiDB-lite"/>
    </source>
</evidence>
<dbReference type="Pfam" id="PF13005">
    <property type="entry name" value="zf-IS66"/>
    <property type="match status" value="1"/>
</dbReference>
<sequence length="416" mass="45569">EIARRDHTIAWKSAEIERLTAEIARLRRVQYAARSEKMDPDQRALFDETMAADLAAVETQLQALQAPASAATPAPTPRPAPRRAPLPAELPRVETRHEPESCTCAQCGAALVAIGEHVSEKLDCKPLEFFVRREVYPQYACRSCETVTAVSVPPAIIDRGIAAPGLLAQVAVSKYLDHLPLYRQEAIYARSGVTLGRTTLAEWIGAIGVALQPLVDALRRELLNRPVLHADETPVAQLDPGRGQTKRAYLFAYAAAAGEDAADAPPIVLFDYCASRSGQHAQRFLGDWRGRLMVDGFSGYNVLFTSGIIELGCWAHARRKFHDLHQASGSPVAQEALTRIAALYRVEAAARDLTAEDRKAYRQEHAAPLLHAMKVWLDALRPTVPGASGTAKAIDYTLRRWSALTRYLEDGACPIG</sequence>
<evidence type="ECO:0000259" key="4">
    <source>
        <dbReference type="Pfam" id="PF13007"/>
    </source>
</evidence>
<dbReference type="InterPro" id="IPR004291">
    <property type="entry name" value="Transposase_IS66_central"/>
</dbReference>
<name>T1BPE0_9ZZZZ</name>
<dbReference type="InterPro" id="IPR052344">
    <property type="entry name" value="Transposase-related"/>
</dbReference>
<reference evidence="5" key="2">
    <citation type="journal article" date="2014" name="ISME J.">
        <title>Microbial stratification in low pH oxic and suboxic macroscopic growths along an acid mine drainage.</title>
        <authorList>
            <person name="Mendez-Garcia C."/>
            <person name="Mesa V."/>
            <person name="Sprenger R.R."/>
            <person name="Richter M."/>
            <person name="Diez M.S."/>
            <person name="Solano J."/>
            <person name="Bargiela R."/>
            <person name="Golyshina O.V."/>
            <person name="Manteca A."/>
            <person name="Ramos J.L."/>
            <person name="Gallego J.R."/>
            <person name="Llorente I."/>
            <person name="Martins Dos Santos V.A."/>
            <person name="Jensen O.N."/>
            <person name="Pelaez A.I."/>
            <person name="Sanchez J."/>
            <person name="Ferrer M."/>
        </authorList>
    </citation>
    <scope>NUCLEOTIDE SEQUENCE</scope>
</reference>
<feature type="region of interest" description="Disordered" evidence="1">
    <location>
        <begin position="65"/>
        <end position="86"/>
    </location>
</feature>
<dbReference type="InterPro" id="IPR024474">
    <property type="entry name" value="Znf_dom_IS66"/>
</dbReference>
<evidence type="ECO:0000259" key="3">
    <source>
        <dbReference type="Pfam" id="PF13005"/>
    </source>
</evidence>
<dbReference type="AlphaFoldDB" id="T1BPE0"/>
<feature type="compositionally biased region" description="Pro residues" evidence="1">
    <location>
        <begin position="74"/>
        <end position="84"/>
    </location>
</feature>
<feature type="domain" description="Transposase TnpC homeodomain" evidence="4">
    <location>
        <begin position="18"/>
        <end position="94"/>
    </location>
</feature>
<dbReference type="PANTHER" id="PTHR33678">
    <property type="entry name" value="BLL1576 PROTEIN"/>
    <property type="match status" value="1"/>
</dbReference>
<feature type="non-terminal residue" evidence="5">
    <location>
        <position position="1"/>
    </location>
</feature>
<dbReference type="InterPro" id="IPR024463">
    <property type="entry name" value="Transposase_TnpC_homeodom"/>
</dbReference>
<dbReference type="Pfam" id="PF13007">
    <property type="entry name" value="LZ_Tnp_IS66"/>
    <property type="match status" value="1"/>
</dbReference>
<feature type="domain" description="Transposase IS66 zinc-finger binding" evidence="3">
    <location>
        <begin position="102"/>
        <end position="145"/>
    </location>
</feature>
<evidence type="ECO:0000259" key="2">
    <source>
        <dbReference type="Pfam" id="PF03050"/>
    </source>
</evidence>
<dbReference type="Pfam" id="PF03050">
    <property type="entry name" value="DDE_Tnp_IS66"/>
    <property type="match status" value="1"/>
</dbReference>
<protein>
    <submittedName>
        <fullName evidence="5">IS66 family element, transposase</fullName>
    </submittedName>
</protein>
<proteinExistence type="predicted"/>
<reference evidence="5" key="1">
    <citation type="submission" date="2013-08" db="EMBL/GenBank/DDBJ databases">
        <authorList>
            <person name="Mendez C."/>
            <person name="Richter M."/>
            <person name="Ferrer M."/>
            <person name="Sanchez J."/>
        </authorList>
    </citation>
    <scope>NUCLEOTIDE SEQUENCE</scope>
</reference>
<feature type="domain" description="Transposase IS66 central" evidence="2">
    <location>
        <begin position="159"/>
        <end position="415"/>
    </location>
</feature>
<dbReference type="NCBIfam" id="NF033517">
    <property type="entry name" value="transpos_IS66"/>
    <property type="match status" value="1"/>
</dbReference>